<reference evidence="5" key="1">
    <citation type="submission" date="2020-06" db="EMBL/GenBank/DDBJ databases">
        <authorList>
            <consortium name="Plant Systems Biology data submission"/>
        </authorList>
    </citation>
    <scope>NUCLEOTIDE SEQUENCE</scope>
    <source>
        <strain evidence="5">D6</strain>
    </source>
</reference>
<dbReference type="EMBL" id="CAICTM010001735">
    <property type="protein sequence ID" value="CAB9525849.1"/>
    <property type="molecule type" value="Genomic_DNA"/>
</dbReference>
<evidence type="ECO:0000313" key="5">
    <source>
        <dbReference type="EMBL" id="CAB9525849.1"/>
    </source>
</evidence>
<evidence type="ECO:0000256" key="3">
    <source>
        <dbReference type="SAM" id="SignalP"/>
    </source>
</evidence>
<gene>
    <name evidence="5" type="ORF">SEMRO_1737_G294440.1</name>
</gene>
<dbReference type="PANTHER" id="PTHR43108:SF6">
    <property type="entry name" value="N-SULPHOGLUCOSAMINE SULPHOHYDROLASE"/>
    <property type="match status" value="1"/>
</dbReference>
<dbReference type="InterPro" id="IPR000917">
    <property type="entry name" value="Sulfatase_N"/>
</dbReference>
<accession>A0A9N8ETQ2</accession>
<organism evidence="5 6">
    <name type="scientific">Seminavis robusta</name>
    <dbReference type="NCBI Taxonomy" id="568900"/>
    <lineage>
        <taxon>Eukaryota</taxon>
        <taxon>Sar</taxon>
        <taxon>Stramenopiles</taxon>
        <taxon>Ochrophyta</taxon>
        <taxon>Bacillariophyta</taxon>
        <taxon>Bacillariophyceae</taxon>
        <taxon>Bacillariophycidae</taxon>
        <taxon>Naviculales</taxon>
        <taxon>Naviculaceae</taxon>
        <taxon>Seminavis</taxon>
    </lineage>
</organism>
<comment type="caution">
    <text evidence="5">The sequence shown here is derived from an EMBL/GenBank/DDBJ whole genome shotgun (WGS) entry which is preliminary data.</text>
</comment>
<feature type="signal peptide" evidence="3">
    <location>
        <begin position="1"/>
        <end position="31"/>
    </location>
</feature>
<protein>
    <submittedName>
        <fullName evidence="5">Extracellular sulfatase SULF-1</fullName>
    </submittedName>
</protein>
<feature type="domain" description="Sulfatase N-terminal" evidence="4">
    <location>
        <begin position="148"/>
        <end position="470"/>
    </location>
</feature>
<feature type="compositionally biased region" description="Polar residues" evidence="2">
    <location>
        <begin position="108"/>
        <end position="118"/>
    </location>
</feature>
<evidence type="ECO:0000256" key="2">
    <source>
        <dbReference type="SAM" id="MobiDB-lite"/>
    </source>
</evidence>
<keyword evidence="3" id="KW-0732">Signal</keyword>
<dbReference type="InterPro" id="IPR017850">
    <property type="entry name" value="Alkaline_phosphatase_core_sf"/>
</dbReference>
<feature type="region of interest" description="Disordered" evidence="2">
    <location>
        <begin position="56"/>
        <end position="118"/>
    </location>
</feature>
<name>A0A9N8ETQ2_9STRA</name>
<dbReference type="Gene3D" id="3.40.720.10">
    <property type="entry name" value="Alkaline Phosphatase, subunit A"/>
    <property type="match status" value="1"/>
</dbReference>
<comment type="similarity">
    <text evidence="1">Belongs to the sulfatase family.</text>
</comment>
<dbReference type="AlphaFoldDB" id="A0A9N8ETQ2"/>
<dbReference type="PANTHER" id="PTHR43108">
    <property type="entry name" value="N-ACETYLGLUCOSAMINE-6-SULFATASE FAMILY MEMBER"/>
    <property type="match status" value="1"/>
</dbReference>
<evidence type="ECO:0000313" key="6">
    <source>
        <dbReference type="Proteomes" id="UP001153069"/>
    </source>
</evidence>
<keyword evidence="6" id="KW-1185">Reference proteome</keyword>
<feature type="chain" id="PRO_5040263288" evidence="3">
    <location>
        <begin position="32"/>
        <end position="580"/>
    </location>
</feature>
<dbReference type="SUPFAM" id="SSF53649">
    <property type="entry name" value="Alkaline phosphatase-like"/>
    <property type="match status" value="1"/>
</dbReference>
<dbReference type="Pfam" id="PF00884">
    <property type="entry name" value="Sulfatase"/>
    <property type="match status" value="1"/>
</dbReference>
<sequence length="580" mass="65868">MAPSKSTGFRRSTVTILVLGLLLTVQIRLQASTGRSFVSFLLLDAAQEPSEEVIVNSTQGNPGFVDARTSTGTGNTEHRPDAELSHQIPASADTISTPDQETLKDDSSNTFTSTEQEASVTEKLAFSIDGDTKKDANAEPKRPKKPLNVIVLYPDDWRHDDIGGVAPVVRTPFLNQLAQQGIRFTHNAVTTSICWISRATLFTGQYASRHKSLRIRQPLFYKEWDKTWPSLLQKAGYYVGHVGKWQYQNRGGIVQSLFNWTSLFEGQHWYKGEPAANYTRDETIRFLKERPKDRPFAATIAFYPPKAVTLNPTPGAQFKPSKNHYENVTIPVLPYNWSESHNRLPWFFQTDERFGKHRFSTRWQTAEQYQLGMQHYYSLITEVDQACREIVEFLKEENILEDTLVIFTTDNGLFHGAHGLAGKWYPYSESIRIPLIIRDPRMPPSSTGTLNDDLTLNVDLAPTILGAAGISKPESMQGRDMSDLYLTEDERSSSAPSSSAPWRNEFYYEFPLDNGKAMPTSSAVVRHDIKFIHWWHYNYTELFNLTADPLEQHDVSNETSYASIYLELQARHAQLQQSVL</sequence>
<dbReference type="OrthoDB" id="42852at2759"/>
<evidence type="ECO:0000259" key="4">
    <source>
        <dbReference type="Pfam" id="PF00884"/>
    </source>
</evidence>
<evidence type="ECO:0000256" key="1">
    <source>
        <dbReference type="ARBA" id="ARBA00008779"/>
    </source>
</evidence>
<dbReference type="Proteomes" id="UP001153069">
    <property type="component" value="Unassembled WGS sequence"/>
</dbReference>
<proteinExistence type="inferred from homology"/>